<organism evidence="1 2">
    <name type="scientific">Chitinophaga rupis</name>
    <dbReference type="NCBI Taxonomy" id="573321"/>
    <lineage>
        <taxon>Bacteria</taxon>
        <taxon>Pseudomonadati</taxon>
        <taxon>Bacteroidota</taxon>
        <taxon>Chitinophagia</taxon>
        <taxon>Chitinophagales</taxon>
        <taxon>Chitinophagaceae</taxon>
        <taxon>Chitinophaga</taxon>
    </lineage>
</organism>
<keyword evidence="2" id="KW-1185">Reference proteome</keyword>
<evidence type="ECO:0000313" key="2">
    <source>
        <dbReference type="Proteomes" id="UP000198984"/>
    </source>
</evidence>
<sequence length="106" mass="12023">MLICCVLTARANDLALNSDKDKVAKKTENRFLLGAMPKTNLSLDGFRYSGTLSSEFKLISPTSWNIKSVMTYKKGNVTFVLPYNVQVQQPTNMQQFHKLRILLPLK</sequence>
<gene>
    <name evidence="1" type="ORF">SAMN04488505_112193</name>
</gene>
<proteinExistence type="predicted"/>
<dbReference type="STRING" id="573321.SAMN04488505_112193"/>
<dbReference type="Proteomes" id="UP000198984">
    <property type="component" value="Unassembled WGS sequence"/>
</dbReference>
<name>A0A1H8J4Q0_9BACT</name>
<protein>
    <submittedName>
        <fullName evidence="1">Uncharacterized protein</fullName>
    </submittedName>
</protein>
<dbReference type="AlphaFoldDB" id="A0A1H8J4Q0"/>
<accession>A0A1H8J4Q0</accession>
<reference evidence="1 2" key="1">
    <citation type="submission" date="2016-10" db="EMBL/GenBank/DDBJ databases">
        <authorList>
            <person name="de Groot N.N."/>
        </authorList>
    </citation>
    <scope>NUCLEOTIDE SEQUENCE [LARGE SCALE GENOMIC DNA]</scope>
    <source>
        <strain evidence="1 2">DSM 21039</strain>
    </source>
</reference>
<evidence type="ECO:0000313" key="1">
    <source>
        <dbReference type="EMBL" id="SEN75722.1"/>
    </source>
</evidence>
<dbReference type="EMBL" id="FOBB01000012">
    <property type="protein sequence ID" value="SEN75722.1"/>
    <property type="molecule type" value="Genomic_DNA"/>
</dbReference>